<accession>A0A3M0CTQ7</accession>
<organism evidence="1 2">
    <name type="scientific">Eilatimonas milleporae</name>
    <dbReference type="NCBI Taxonomy" id="911205"/>
    <lineage>
        <taxon>Bacteria</taxon>
        <taxon>Pseudomonadati</taxon>
        <taxon>Pseudomonadota</taxon>
        <taxon>Alphaproteobacteria</taxon>
        <taxon>Kordiimonadales</taxon>
        <taxon>Kordiimonadaceae</taxon>
        <taxon>Eilatimonas</taxon>
    </lineage>
</organism>
<reference evidence="1 2" key="1">
    <citation type="submission" date="2018-10" db="EMBL/GenBank/DDBJ databases">
        <title>Genomic Encyclopedia of Archaeal and Bacterial Type Strains, Phase II (KMG-II): from individual species to whole genera.</title>
        <authorList>
            <person name="Goeker M."/>
        </authorList>
    </citation>
    <scope>NUCLEOTIDE SEQUENCE [LARGE SCALE GENOMIC DNA]</scope>
    <source>
        <strain evidence="1 2">DSM 25217</strain>
    </source>
</reference>
<dbReference type="EMBL" id="REFR01000009">
    <property type="protein sequence ID" value="RMB12457.1"/>
    <property type="molecule type" value="Genomic_DNA"/>
</dbReference>
<name>A0A3M0CTQ7_9PROT</name>
<dbReference type="Proteomes" id="UP000271227">
    <property type="component" value="Unassembled WGS sequence"/>
</dbReference>
<gene>
    <name evidence="1" type="ORF">BXY39_0953</name>
</gene>
<protein>
    <submittedName>
        <fullName evidence="1">Uncharacterized protein</fullName>
    </submittedName>
</protein>
<sequence length="192" mass="21437">MGTRDISRSSLKQAHLSRAAVDFTDCLLDAQRQRFERERAAMTTGRTHRENPPARPRTFEALAEGEAFLGTGWSDLQTGPRGTPYRWMKRLGTLMLPVVLEHGAHIEIDGYGIQRGRFLKGASLFVDDCPVDGKFRRLGLRRWHFQGQIPTLPDQGLPCAILRLQAPGLKMLPGSDDRHASLGVSRVKVTGH</sequence>
<dbReference type="RefSeq" id="WP_121937628.1">
    <property type="nucleotide sequence ID" value="NZ_REFR01000009.1"/>
</dbReference>
<dbReference type="AlphaFoldDB" id="A0A3M0CTQ7"/>
<keyword evidence="2" id="KW-1185">Reference proteome</keyword>
<proteinExistence type="predicted"/>
<evidence type="ECO:0000313" key="2">
    <source>
        <dbReference type="Proteomes" id="UP000271227"/>
    </source>
</evidence>
<dbReference type="InParanoid" id="A0A3M0CTQ7"/>
<comment type="caution">
    <text evidence="1">The sequence shown here is derived from an EMBL/GenBank/DDBJ whole genome shotgun (WGS) entry which is preliminary data.</text>
</comment>
<evidence type="ECO:0000313" key="1">
    <source>
        <dbReference type="EMBL" id="RMB12457.1"/>
    </source>
</evidence>